<feature type="compositionally biased region" description="Basic and acidic residues" evidence="1">
    <location>
        <begin position="14"/>
        <end position="35"/>
    </location>
</feature>
<feature type="region of interest" description="Disordered" evidence="1">
    <location>
        <begin position="1"/>
        <end position="38"/>
    </location>
</feature>
<dbReference type="PANTHER" id="PTHR34355">
    <property type="entry name" value="JOSEPHIN-LIKE PROTEIN"/>
    <property type="match status" value="1"/>
</dbReference>
<evidence type="ECO:0000313" key="3">
    <source>
        <dbReference type="Proteomes" id="UP001161247"/>
    </source>
</evidence>
<organism evidence="2 3">
    <name type="scientific">Oldenlandia corymbosa var. corymbosa</name>
    <dbReference type="NCBI Taxonomy" id="529605"/>
    <lineage>
        <taxon>Eukaryota</taxon>
        <taxon>Viridiplantae</taxon>
        <taxon>Streptophyta</taxon>
        <taxon>Embryophyta</taxon>
        <taxon>Tracheophyta</taxon>
        <taxon>Spermatophyta</taxon>
        <taxon>Magnoliopsida</taxon>
        <taxon>eudicotyledons</taxon>
        <taxon>Gunneridae</taxon>
        <taxon>Pentapetalae</taxon>
        <taxon>asterids</taxon>
        <taxon>lamiids</taxon>
        <taxon>Gentianales</taxon>
        <taxon>Rubiaceae</taxon>
        <taxon>Rubioideae</taxon>
        <taxon>Spermacoceae</taxon>
        <taxon>Hedyotis-Oldenlandia complex</taxon>
        <taxon>Oldenlandia</taxon>
    </lineage>
</organism>
<proteinExistence type="predicted"/>
<sequence>MSATTLSGSVTTSDQKKQKAELQKQKSVKKEEKTPRCTNTSCTKFRLLPKRNELYPFKHFKHLGEKMVSFLQMMSPRRCSPKVTSSSSSSADRAAKPCAAPVDSHRAEAIDDCIEFINSSSSLPRSNSTVQQQ</sequence>
<protein>
    <submittedName>
        <fullName evidence="2">OLC1v1006184C1</fullName>
    </submittedName>
</protein>
<evidence type="ECO:0000256" key="1">
    <source>
        <dbReference type="SAM" id="MobiDB-lite"/>
    </source>
</evidence>
<dbReference type="PANTHER" id="PTHR34355:SF1">
    <property type="entry name" value="JOSEPHIN-LIKE PROTEIN"/>
    <property type="match status" value="1"/>
</dbReference>
<dbReference type="Proteomes" id="UP001161247">
    <property type="component" value="Chromosome 5"/>
</dbReference>
<accession>A0AAV1DIS2</accession>
<reference evidence="2" key="1">
    <citation type="submission" date="2023-03" db="EMBL/GenBank/DDBJ databases">
        <authorList>
            <person name="Julca I."/>
        </authorList>
    </citation>
    <scope>NUCLEOTIDE SEQUENCE</scope>
</reference>
<keyword evidence="3" id="KW-1185">Reference proteome</keyword>
<feature type="region of interest" description="Disordered" evidence="1">
    <location>
        <begin position="78"/>
        <end position="101"/>
    </location>
</feature>
<name>A0AAV1DIS2_OLDCO</name>
<gene>
    <name evidence="2" type="ORF">OLC1_LOCUS15362</name>
</gene>
<feature type="compositionally biased region" description="Polar residues" evidence="1">
    <location>
        <begin position="1"/>
        <end position="13"/>
    </location>
</feature>
<dbReference type="AlphaFoldDB" id="A0AAV1DIS2"/>
<evidence type="ECO:0000313" key="2">
    <source>
        <dbReference type="EMBL" id="CAI9106935.1"/>
    </source>
</evidence>
<dbReference type="EMBL" id="OX459122">
    <property type="protein sequence ID" value="CAI9106935.1"/>
    <property type="molecule type" value="Genomic_DNA"/>
</dbReference>